<evidence type="ECO:0000256" key="9">
    <source>
        <dbReference type="ARBA" id="ARBA00023065"/>
    </source>
</evidence>
<feature type="transmembrane region" description="Helical" evidence="11">
    <location>
        <begin position="56"/>
        <end position="75"/>
    </location>
</feature>
<keyword evidence="14" id="KW-1185">Reference proteome</keyword>
<dbReference type="Pfam" id="PF00999">
    <property type="entry name" value="Na_H_Exchanger"/>
    <property type="match status" value="1"/>
</dbReference>
<dbReference type="RefSeq" id="WP_157481870.1">
    <property type="nucleotide sequence ID" value="NZ_JAZDQD010000005.1"/>
</dbReference>
<comment type="caution">
    <text evidence="13">The sequence shown here is derived from an EMBL/GenBank/DDBJ whole genome shotgun (WGS) entry which is preliminary data.</text>
</comment>
<dbReference type="InterPro" id="IPR004771">
    <property type="entry name" value="K/H_exchanger"/>
</dbReference>
<keyword evidence="9" id="KW-0406">Ion transport</keyword>
<proteinExistence type="inferred from homology"/>
<dbReference type="FunFam" id="3.40.50.720:FF:000036">
    <property type="entry name" value="Glutathione-regulated potassium-efflux system protein KefB"/>
    <property type="match status" value="1"/>
</dbReference>
<dbReference type="OrthoDB" id="9781411at2"/>
<dbReference type="Gene3D" id="1.20.1530.20">
    <property type="match status" value="1"/>
</dbReference>
<dbReference type="NCBIfam" id="TIGR00932">
    <property type="entry name" value="2a37"/>
    <property type="match status" value="1"/>
</dbReference>
<evidence type="ECO:0000313" key="14">
    <source>
        <dbReference type="Proteomes" id="UP000433945"/>
    </source>
</evidence>
<dbReference type="EMBL" id="WOWP01000013">
    <property type="protein sequence ID" value="MUV02913.1"/>
    <property type="molecule type" value="Genomic_DNA"/>
</dbReference>
<evidence type="ECO:0000256" key="4">
    <source>
        <dbReference type="ARBA" id="ARBA00022449"/>
    </source>
</evidence>
<dbReference type="GO" id="GO:1902600">
    <property type="term" value="P:proton transmembrane transport"/>
    <property type="evidence" value="ECO:0007669"/>
    <property type="project" value="InterPro"/>
</dbReference>
<dbReference type="GO" id="GO:0008324">
    <property type="term" value="F:monoatomic cation transmembrane transporter activity"/>
    <property type="evidence" value="ECO:0007669"/>
    <property type="project" value="InterPro"/>
</dbReference>
<dbReference type="AlphaFoldDB" id="A0A6N8HAD5"/>
<keyword evidence="10 11" id="KW-0472">Membrane</keyword>
<dbReference type="InterPro" id="IPR038770">
    <property type="entry name" value="Na+/solute_symporter_sf"/>
</dbReference>
<dbReference type="GO" id="GO:0006813">
    <property type="term" value="P:potassium ion transport"/>
    <property type="evidence" value="ECO:0007669"/>
    <property type="project" value="UniProtKB-KW"/>
</dbReference>
<keyword evidence="7" id="KW-0630">Potassium</keyword>
<evidence type="ECO:0000313" key="13">
    <source>
        <dbReference type="EMBL" id="MUV02913.1"/>
    </source>
</evidence>
<feature type="transmembrane region" description="Helical" evidence="11">
    <location>
        <begin position="279"/>
        <end position="298"/>
    </location>
</feature>
<feature type="transmembrane region" description="Helical" evidence="11">
    <location>
        <begin position="336"/>
        <end position="359"/>
    </location>
</feature>
<feature type="transmembrane region" description="Helical" evidence="11">
    <location>
        <begin position="87"/>
        <end position="110"/>
    </location>
</feature>
<keyword evidence="5" id="KW-0633">Potassium transport</keyword>
<feature type="transmembrane region" description="Helical" evidence="11">
    <location>
        <begin position="6"/>
        <end position="24"/>
    </location>
</feature>
<comment type="subcellular location">
    <subcellularLocation>
        <location evidence="1">Endomembrane system</location>
        <topology evidence="1">Multi-pass membrane protein</topology>
    </subcellularLocation>
</comment>
<protein>
    <submittedName>
        <fullName evidence="13">Potassium transporter</fullName>
    </submittedName>
</protein>
<dbReference type="PANTHER" id="PTHR46157">
    <property type="entry name" value="K(+) EFFLUX ANTIPORTER 3, CHLOROPLASTIC"/>
    <property type="match status" value="1"/>
</dbReference>
<keyword evidence="3" id="KW-0813">Transport</keyword>
<evidence type="ECO:0000256" key="3">
    <source>
        <dbReference type="ARBA" id="ARBA00022448"/>
    </source>
</evidence>
<feature type="transmembrane region" description="Helical" evidence="11">
    <location>
        <begin position="192"/>
        <end position="213"/>
    </location>
</feature>
<feature type="transmembrane region" description="Helical" evidence="11">
    <location>
        <begin position="365"/>
        <end position="387"/>
    </location>
</feature>
<evidence type="ECO:0000256" key="5">
    <source>
        <dbReference type="ARBA" id="ARBA00022538"/>
    </source>
</evidence>
<dbReference type="SUPFAM" id="SSF51735">
    <property type="entry name" value="NAD(P)-binding Rossmann-fold domains"/>
    <property type="match status" value="1"/>
</dbReference>
<keyword evidence="8 11" id="KW-1133">Transmembrane helix</keyword>
<feature type="transmembrane region" description="Helical" evidence="11">
    <location>
        <begin position="148"/>
        <end position="172"/>
    </location>
</feature>
<dbReference type="InterPro" id="IPR006153">
    <property type="entry name" value="Cation/H_exchanger_TM"/>
</dbReference>
<dbReference type="PROSITE" id="PS51201">
    <property type="entry name" value="RCK_N"/>
    <property type="match status" value="1"/>
</dbReference>
<organism evidence="13 14">
    <name type="scientific">Flavobacterium rakeshii</name>
    <dbReference type="NCBI Taxonomy" id="1038845"/>
    <lineage>
        <taxon>Bacteria</taxon>
        <taxon>Pseudomonadati</taxon>
        <taxon>Bacteroidota</taxon>
        <taxon>Flavobacteriia</taxon>
        <taxon>Flavobacteriales</taxon>
        <taxon>Flavobacteriaceae</taxon>
        <taxon>Flavobacterium</taxon>
    </lineage>
</organism>
<dbReference type="Gene3D" id="3.40.50.720">
    <property type="entry name" value="NAD(P)-binding Rossmann-like Domain"/>
    <property type="match status" value="1"/>
</dbReference>
<evidence type="ECO:0000256" key="2">
    <source>
        <dbReference type="ARBA" id="ARBA00005551"/>
    </source>
</evidence>
<evidence type="ECO:0000256" key="7">
    <source>
        <dbReference type="ARBA" id="ARBA00022958"/>
    </source>
</evidence>
<dbReference type="InterPro" id="IPR036291">
    <property type="entry name" value="NAD(P)-bd_dom_sf"/>
</dbReference>
<evidence type="ECO:0000256" key="11">
    <source>
        <dbReference type="SAM" id="Phobius"/>
    </source>
</evidence>
<evidence type="ECO:0000256" key="8">
    <source>
        <dbReference type="ARBA" id="ARBA00022989"/>
    </source>
</evidence>
<dbReference type="InterPro" id="IPR003148">
    <property type="entry name" value="RCK_N"/>
</dbReference>
<dbReference type="Pfam" id="PF02254">
    <property type="entry name" value="TrkA_N"/>
    <property type="match status" value="1"/>
</dbReference>
<dbReference type="GO" id="GO:0005886">
    <property type="term" value="C:plasma membrane"/>
    <property type="evidence" value="ECO:0007669"/>
    <property type="project" value="TreeGrafter"/>
</dbReference>
<feature type="transmembrane region" description="Helical" evidence="11">
    <location>
        <begin position="116"/>
        <end position="136"/>
    </location>
</feature>
<evidence type="ECO:0000259" key="12">
    <source>
        <dbReference type="PROSITE" id="PS51201"/>
    </source>
</evidence>
<dbReference type="PANTHER" id="PTHR46157:SF4">
    <property type="entry name" value="K(+) EFFLUX ANTIPORTER 3, CHLOROPLASTIC"/>
    <property type="match status" value="1"/>
</dbReference>
<dbReference type="GO" id="GO:0015297">
    <property type="term" value="F:antiporter activity"/>
    <property type="evidence" value="ECO:0007669"/>
    <property type="project" value="UniProtKB-KW"/>
</dbReference>
<feature type="transmembrane region" description="Helical" evidence="11">
    <location>
        <begin position="31"/>
        <end position="50"/>
    </location>
</feature>
<dbReference type="GO" id="GO:0012505">
    <property type="term" value="C:endomembrane system"/>
    <property type="evidence" value="ECO:0007669"/>
    <property type="project" value="UniProtKB-SubCell"/>
</dbReference>
<sequence>METGLFFESIIYLAAAVICVPIAKKLGLSSILGYLFAGILIGPFVLGLIGQQGEDIMHFAEFGVVMMLFLIGLELDPYKFWRMRRFIVGMGSLQVLGTTIILFLACLLVLKWEWEATLTIALALTLSSTAIVLQTLKEKGLSQTSMGRSAFAVLLFQDIAVIPILAILPLLADGDIQNKGINESLISDLQGWLQTLIVIGTIALIYFAGRFIIVPLLHVVAATRLQELFTGAALLLVLLVSYIMQMVGLSPALGAFMAGVVLANSEFRHELEGDIAPFKGLLLGLFFIGVGASINFSLIMVDPVFIIVFCTLFNVIKFLVLLGIGKIYKKSSDQNLLFGFALSQGGEFGFVILGFATQLNLMPTYLASQMMAIIALSMIGTPILLFINEKWIDPFFGVKEKDSGNKYDDIEDENNDVIIAGFGNFGSTIGRLLKTNGIPATVLDMDSDRVDSLRKMGFKVYYGDASRLELLQAAGCENAKLFIAAIDNPTVNLIVVEMIRKHFPHLKVLARARNRSNAFELVDMGINQFYRENLYSAVHLGVDALVELGHRRYTATRQGQRFIKYDEQAVLRLSQKRHDKKAFLMTAKEEIEMQEQLLKNDLYAQLGANDHAWESEDLRKENLENSNGDKK</sequence>
<evidence type="ECO:0000256" key="10">
    <source>
        <dbReference type="ARBA" id="ARBA00023136"/>
    </source>
</evidence>
<keyword evidence="6 11" id="KW-0812">Transmembrane</keyword>
<evidence type="ECO:0000256" key="1">
    <source>
        <dbReference type="ARBA" id="ARBA00004127"/>
    </source>
</evidence>
<feature type="domain" description="RCK N-terminal" evidence="12">
    <location>
        <begin position="414"/>
        <end position="531"/>
    </location>
</feature>
<evidence type="ECO:0000256" key="6">
    <source>
        <dbReference type="ARBA" id="ARBA00022692"/>
    </source>
</evidence>
<name>A0A6N8HAD5_9FLAO</name>
<accession>A0A6N8HAD5</accession>
<reference evidence="13 14" key="1">
    <citation type="submission" date="2019-12" db="EMBL/GenBank/DDBJ databases">
        <authorList>
            <person name="Sun J.-Q."/>
        </authorList>
    </citation>
    <scope>NUCLEOTIDE SEQUENCE [LARGE SCALE GENOMIC DNA]</scope>
    <source>
        <strain evidence="13 14">JCM 17928</strain>
    </source>
</reference>
<keyword evidence="4" id="KW-0050">Antiport</keyword>
<comment type="similarity">
    <text evidence="2">Belongs to the monovalent cation:proton antiporter 2 (CPA2) transporter (TC 2.A.37) family.</text>
</comment>
<gene>
    <name evidence="13" type="ORF">GN157_04250</name>
</gene>
<feature type="transmembrane region" description="Helical" evidence="11">
    <location>
        <begin position="304"/>
        <end position="324"/>
    </location>
</feature>
<dbReference type="Proteomes" id="UP000433945">
    <property type="component" value="Unassembled WGS sequence"/>
</dbReference>